<evidence type="ECO:0000313" key="1">
    <source>
        <dbReference type="EMBL" id="KAG7051958.1"/>
    </source>
</evidence>
<organism evidence="1 2">
    <name type="scientific">Colletotrichum scovillei</name>
    <dbReference type="NCBI Taxonomy" id="1209932"/>
    <lineage>
        <taxon>Eukaryota</taxon>
        <taxon>Fungi</taxon>
        <taxon>Dikarya</taxon>
        <taxon>Ascomycota</taxon>
        <taxon>Pezizomycotina</taxon>
        <taxon>Sordariomycetes</taxon>
        <taxon>Hypocreomycetidae</taxon>
        <taxon>Glomerellales</taxon>
        <taxon>Glomerellaceae</taxon>
        <taxon>Colletotrichum</taxon>
        <taxon>Colletotrichum acutatum species complex</taxon>
    </lineage>
</organism>
<dbReference type="AlphaFoldDB" id="A0A9P7R878"/>
<keyword evidence="2" id="KW-1185">Reference proteome</keyword>
<sequence>MSGATRVPSLPSLSEYIGRYRSAEFSSNTLKIEEGGSGSDILLMYHDWLDVNTGEKTSRVCILAHEFWNVFRRGHFINDKDKPSGMHEIQWQDPHCQVLFEVEFYKITVQNVPTTRPRQKVTFFLEDEPGDFIVVKYFKQEVDENGHLSKNMAGHVNG</sequence>
<dbReference type="EMBL" id="JAESDN010000004">
    <property type="protein sequence ID" value="KAG7051958.1"/>
    <property type="molecule type" value="Genomic_DNA"/>
</dbReference>
<protein>
    <submittedName>
        <fullName evidence="1">Uncharacterized protein</fullName>
    </submittedName>
</protein>
<proteinExistence type="predicted"/>
<evidence type="ECO:0000313" key="2">
    <source>
        <dbReference type="Proteomes" id="UP000699042"/>
    </source>
</evidence>
<name>A0A9P7R878_9PEZI</name>
<accession>A0A9P7R878</accession>
<reference evidence="1" key="1">
    <citation type="submission" date="2021-05" db="EMBL/GenBank/DDBJ databases">
        <title>Comparative genomics of three Colletotrichum scovillei strains and genetic complementation revealed genes involved fungal growth and virulence on chili pepper.</title>
        <authorList>
            <person name="Hsieh D.-K."/>
            <person name="Chuang S.-C."/>
            <person name="Chen C.-Y."/>
            <person name="Chao Y.-T."/>
            <person name="Lu M.-Y.J."/>
            <person name="Lee M.-H."/>
            <person name="Shih M.-C."/>
        </authorList>
    </citation>
    <scope>NUCLEOTIDE SEQUENCE</scope>
    <source>
        <strain evidence="1">Coll-153</strain>
    </source>
</reference>
<comment type="caution">
    <text evidence="1">The sequence shown here is derived from an EMBL/GenBank/DDBJ whole genome shotgun (WGS) entry which is preliminary data.</text>
</comment>
<gene>
    <name evidence="1" type="ORF">JMJ77_002569</name>
</gene>
<dbReference type="Proteomes" id="UP000699042">
    <property type="component" value="Unassembled WGS sequence"/>
</dbReference>